<sequence>MSETDSLPTSCPGNEWCSITATASLIGKKWHPVIIHRLLNNGSAGFNELQEQVDGISSKVLSESLDDLEEKGLLDREVIEEKPVRVRYSLTETGESLETVVRALAEWGDEHLEPAEDGSTPA</sequence>
<feature type="domain" description="HTH hxlR-type" evidence="4">
    <location>
        <begin position="11"/>
        <end position="116"/>
    </location>
</feature>
<keyword evidence="6" id="KW-1185">Reference proteome</keyword>
<dbReference type="CDD" id="cd00090">
    <property type="entry name" value="HTH_ARSR"/>
    <property type="match status" value="1"/>
</dbReference>
<protein>
    <submittedName>
        <fullName evidence="5">HxlR family transcriptional regulator</fullName>
    </submittedName>
</protein>
<name>A0A830F8U4_9EURY</name>
<evidence type="ECO:0000313" key="6">
    <source>
        <dbReference type="Proteomes" id="UP000628840"/>
    </source>
</evidence>
<organism evidence="5 6">
    <name type="scientific">Halarchaeum grantii</name>
    <dbReference type="NCBI Taxonomy" id="1193105"/>
    <lineage>
        <taxon>Archaea</taxon>
        <taxon>Methanobacteriati</taxon>
        <taxon>Methanobacteriota</taxon>
        <taxon>Stenosarchaea group</taxon>
        <taxon>Halobacteria</taxon>
        <taxon>Halobacteriales</taxon>
        <taxon>Halobacteriaceae</taxon>
    </lineage>
</organism>
<dbReference type="GO" id="GO:0003677">
    <property type="term" value="F:DNA binding"/>
    <property type="evidence" value="ECO:0007669"/>
    <property type="project" value="UniProtKB-KW"/>
</dbReference>
<dbReference type="InterPro" id="IPR002577">
    <property type="entry name" value="HTH_HxlR"/>
</dbReference>
<keyword evidence="2" id="KW-0238">DNA-binding</keyword>
<keyword evidence="3" id="KW-0804">Transcription</keyword>
<dbReference type="RefSeq" id="WP_188880586.1">
    <property type="nucleotide sequence ID" value="NZ_BMPF01000002.1"/>
</dbReference>
<evidence type="ECO:0000256" key="2">
    <source>
        <dbReference type="ARBA" id="ARBA00023125"/>
    </source>
</evidence>
<comment type="caution">
    <text evidence="5">The sequence shown here is derived from an EMBL/GenBank/DDBJ whole genome shotgun (WGS) entry which is preliminary data.</text>
</comment>
<dbReference type="InterPro" id="IPR036388">
    <property type="entry name" value="WH-like_DNA-bd_sf"/>
</dbReference>
<accession>A0A830F8U4</accession>
<dbReference type="AlphaFoldDB" id="A0A830F8U4"/>
<dbReference type="EMBL" id="BMPF01000002">
    <property type="protein sequence ID" value="GGL30489.1"/>
    <property type="molecule type" value="Genomic_DNA"/>
</dbReference>
<evidence type="ECO:0000256" key="3">
    <source>
        <dbReference type="ARBA" id="ARBA00023163"/>
    </source>
</evidence>
<dbReference type="PANTHER" id="PTHR33204">
    <property type="entry name" value="TRANSCRIPTIONAL REGULATOR, MARR FAMILY"/>
    <property type="match status" value="1"/>
</dbReference>
<dbReference type="OrthoDB" id="10490at2157"/>
<dbReference type="Proteomes" id="UP000628840">
    <property type="component" value="Unassembled WGS sequence"/>
</dbReference>
<dbReference type="PANTHER" id="PTHR33204:SF18">
    <property type="entry name" value="TRANSCRIPTIONAL REGULATORY PROTEIN"/>
    <property type="match status" value="1"/>
</dbReference>
<proteinExistence type="predicted"/>
<dbReference type="InterPro" id="IPR011991">
    <property type="entry name" value="ArsR-like_HTH"/>
</dbReference>
<dbReference type="PROSITE" id="PS51118">
    <property type="entry name" value="HTH_HXLR"/>
    <property type="match status" value="1"/>
</dbReference>
<evidence type="ECO:0000256" key="1">
    <source>
        <dbReference type="ARBA" id="ARBA00023015"/>
    </source>
</evidence>
<dbReference type="Gene3D" id="1.10.10.10">
    <property type="entry name" value="Winged helix-like DNA-binding domain superfamily/Winged helix DNA-binding domain"/>
    <property type="match status" value="1"/>
</dbReference>
<keyword evidence="1" id="KW-0805">Transcription regulation</keyword>
<evidence type="ECO:0000313" key="5">
    <source>
        <dbReference type="EMBL" id="GGL30489.1"/>
    </source>
</evidence>
<gene>
    <name evidence="5" type="ORF">GCM10009037_12720</name>
</gene>
<evidence type="ECO:0000259" key="4">
    <source>
        <dbReference type="PROSITE" id="PS51118"/>
    </source>
</evidence>
<dbReference type="InterPro" id="IPR036390">
    <property type="entry name" value="WH_DNA-bd_sf"/>
</dbReference>
<dbReference type="SUPFAM" id="SSF46785">
    <property type="entry name" value="Winged helix' DNA-binding domain"/>
    <property type="match status" value="1"/>
</dbReference>
<reference evidence="5 6" key="1">
    <citation type="journal article" date="2019" name="Int. J. Syst. Evol. Microbiol.">
        <title>The Global Catalogue of Microorganisms (GCM) 10K type strain sequencing project: providing services to taxonomists for standard genome sequencing and annotation.</title>
        <authorList>
            <consortium name="The Broad Institute Genomics Platform"/>
            <consortium name="The Broad Institute Genome Sequencing Center for Infectious Disease"/>
            <person name="Wu L."/>
            <person name="Ma J."/>
        </authorList>
    </citation>
    <scope>NUCLEOTIDE SEQUENCE [LARGE SCALE GENOMIC DNA]</scope>
    <source>
        <strain evidence="5 6">JCM 19585</strain>
    </source>
</reference>
<dbReference type="Pfam" id="PF01638">
    <property type="entry name" value="HxlR"/>
    <property type="match status" value="1"/>
</dbReference>